<dbReference type="EMBL" id="DVHM01000029">
    <property type="protein sequence ID" value="HIR69945.1"/>
    <property type="molecule type" value="Genomic_DNA"/>
</dbReference>
<comment type="similarity">
    <text evidence="1">Belongs to the ABC transporter superfamily.</text>
</comment>
<dbReference type="SUPFAM" id="SSF52540">
    <property type="entry name" value="P-loop containing nucleoside triphosphate hydrolases"/>
    <property type="match status" value="1"/>
</dbReference>
<dbReference type="Gene3D" id="3.40.50.300">
    <property type="entry name" value="P-loop containing nucleotide triphosphate hydrolases"/>
    <property type="match status" value="1"/>
</dbReference>
<organism evidence="7 8">
    <name type="scientific">Candidatus Pullilachnospira gallistercoris</name>
    <dbReference type="NCBI Taxonomy" id="2840911"/>
    <lineage>
        <taxon>Bacteria</taxon>
        <taxon>Bacillati</taxon>
        <taxon>Bacillota</taxon>
        <taxon>Clostridia</taxon>
        <taxon>Lachnospirales</taxon>
        <taxon>Lachnospiraceae</taxon>
        <taxon>Lachnospiraceae incertae sedis</taxon>
        <taxon>Candidatus Pullilachnospira</taxon>
    </lineage>
</organism>
<dbReference type="SMART" id="SM00382">
    <property type="entry name" value="AAA"/>
    <property type="match status" value="1"/>
</dbReference>
<reference evidence="7" key="1">
    <citation type="submission" date="2020-10" db="EMBL/GenBank/DDBJ databases">
        <authorList>
            <person name="Gilroy R."/>
        </authorList>
    </citation>
    <scope>NUCLEOTIDE SEQUENCE</scope>
    <source>
        <strain evidence="7">ChiSjej5B23-6657</strain>
    </source>
</reference>
<gene>
    <name evidence="7" type="ORF">IAA55_01545</name>
</gene>
<evidence type="ECO:0000256" key="5">
    <source>
        <dbReference type="SAM" id="MobiDB-lite"/>
    </source>
</evidence>
<feature type="domain" description="ABC transporter" evidence="6">
    <location>
        <begin position="13"/>
        <end position="243"/>
    </location>
</feature>
<reference evidence="7" key="2">
    <citation type="journal article" date="2021" name="PeerJ">
        <title>Extensive microbial diversity within the chicken gut microbiome revealed by metagenomics and culture.</title>
        <authorList>
            <person name="Gilroy R."/>
            <person name="Ravi A."/>
            <person name="Getino M."/>
            <person name="Pursley I."/>
            <person name="Horton D.L."/>
            <person name="Alikhan N.F."/>
            <person name="Baker D."/>
            <person name="Gharbi K."/>
            <person name="Hall N."/>
            <person name="Watson M."/>
            <person name="Adriaenssens E.M."/>
            <person name="Foster-Nyarko E."/>
            <person name="Jarju S."/>
            <person name="Secka A."/>
            <person name="Antonio M."/>
            <person name="Oren A."/>
            <person name="Chaudhuri R.R."/>
            <person name="La Ragione R."/>
            <person name="Hildebrand F."/>
            <person name="Pallen M.J."/>
        </authorList>
    </citation>
    <scope>NUCLEOTIDE SEQUENCE</scope>
    <source>
        <strain evidence="7">ChiSjej5B23-6657</strain>
    </source>
</reference>
<keyword evidence="4 7" id="KW-0067">ATP-binding</keyword>
<dbReference type="PROSITE" id="PS00211">
    <property type="entry name" value="ABC_TRANSPORTER_1"/>
    <property type="match status" value="1"/>
</dbReference>
<comment type="caution">
    <text evidence="7">The sequence shown here is derived from an EMBL/GenBank/DDBJ whole genome shotgun (WGS) entry which is preliminary data.</text>
</comment>
<dbReference type="InterPro" id="IPR003439">
    <property type="entry name" value="ABC_transporter-like_ATP-bd"/>
</dbReference>
<feature type="region of interest" description="Disordered" evidence="5">
    <location>
        <begin position="268"/>
        <end position="296"/>
    </location>
</feature>
<proteinExistence type="inferred from homology"/>
<evidence type="ECO:0000313" key="8">
    <source>
        <dbReference type="Proteomes" id="UP000823912"/>
    </source>
</evidence>
<name>A0A9D1E7V7_9FIRM</name>
<accession>A0A9D1E7V7</accession>
<evidence type="ECO:0000256" key="2">
    <source>
        <dbReference type="ARBA" id="ARBA00022448"/>
    </source>
</evidence>
<dbReference type="InterPro" id="IPR017871">
    <property type="entry name" value="ABC_transporter-like_CS"/>
</dbReference>
<dbReference type="PANTHER" id="PTHR42734:SF17">
    <property type="entry name" value="METAL TRANSPORT SYSTEM ATP-BINDING PROTEIN TM_0124-RELATED"/>
    <property type="match status" value="1"/>
</dbReference>
<evidence type="ECO:0000259" key="6">
    <source>
        <dbReference type="PROSITE" id="PS50893"/>
    </source>
</evidence>
<dbReference type="PANTHER" id="PTHR42734">
    <property type="entry name" value="METAL TRANSPORT SYSTEM ATP-BINDING PROTEIN TM_0124-RELATED"/>
    <property type="match status" value="1"/>
</dbReference>
<dbReference type="InterPro" id="IPR027417">
    <property type="entry name" value="P-loop_NTPase"/>
</dbReference>
<keyword evidence="2" id="KW-0813">Transport</keyword>
<evidence type="ECO:0000256" key="1">
    <source>
        <dbReference type="ARBA" id="ARBA00005417"/>
    </source>
</evidence>
<dbReference type="InterPro" id="IPR003593">
    <property type="entry name" value="AAA+_ATPase"/>
</dbReference>
<sequence>MRKIRKPCGFHCIKIEDLGVSIGDQTILEHVNLHIHCGSLTAVIGRNGAGKSTLIKAILGDVPSTGRISFRDRENGPLRKMRIGYVPQSIDIEKYTPMDVYDLIASFCFRFPVFLKSRKIADEIREALAVFEADQLLYKSIGTLSGGELQRVLLSLAIMDEPNLLLLDEPVSGIDKNGMDLFYEKMDYLRNNYDMAIVLISHDLDYVAKYSDKVVLMDKTVLAEGKPREVFESPAFGQVFGNTAYRFPGAACGQDTESSERVCANSCGCGGDASERKTDDGPYQASYRGKKGGDPS</sequence>
<evidence type="ECO:0000256" key="4">
    <source>
        <dbReference type="ARBA" id="ARBA00022840"/>
    </source>
</evidence>
<dbReference type="AlphaFoldDB" id="A0A9D1E7V7"/>
<evidence type="ECO:0000256" key="3">
    <source>
        <dbReference type="ARBA" id="ARBA00022741"/>
    </source>
</evidence>
<evidence type="ECO:0000313" key="7">
    <source>
        <dbReference type="EMBL" id="HIR69945.1"/>
    </source>
</evidence>
<dbReference type="Proteomes" id="UP000823912">
    <property type="component" value="Unassembled WGS sequence"/>
</dbReference>
<dbReference type="Pfam" id="PF00005">
    <property type="entry name" value="ABC_tran"/>
    <property type="match status" value="1"/>
</dbReference>
<keyword evidence="3" id="KW-0547">Nucleotide-binding</keyword>
<dbReference type="GO" id="GO:0005524">
    <property type="term" value="F:ATP binding"/>
    <property type="evidence" value="ECO:0007669"/>
    <property type="project" value="UniProtKB-KW"/>
</dbReference>
<dbReference type="InterPro" id="IPR050153">
    <property type="entry name" value="Metal_Ion_Import_ABC"/>
</dbReference>
<protein>
    <submittedName>
        <fullName evidence="7">Metal ABC transporter ATP-binding protein</fullName>
    </submittedName>
</protein>
<dbReference type="GO" id="GO:0016887">
    <property type="term" value="F:ATP hydrolysis activity"/>
    <property type="evidence" value="ECO:0007669"/>
    <property type="project" value="InterPro"/>
</dbReference>
<dbReference type="PROSITE" id="PS50893">
    <property type="entry name" value="ABC_TRANSPORTER_2"/>
    <property type="match status" value="1"/>
</dbReference>